<sequence length="319" mass="34681">MQAVIIAGGKGTRMAPLTQTTPKPMLPLLDRPFLAWMVDRCRAVGITDILINVHYHAHQIEDYFGDGGAWGVQIRYLREETPLDTAGAMKLAEPYFTGDSLLVFNADILTDLDLQELIDCHRTAQAQATLALTRVTNPTAFGLVELAETQGGGNQVVAFREKPTPEQAAELGIDTINAGTYVLEPGIFAQYDHGQPLSFERTVFPQLLAQSQRMAALIWEGYWQDLGTPQKYYQAHLDSLAGIMPYPIAEYATEIAPQVWAAPTAEVHAQAILKGPSYIGEKVKIGAKAVVPEGTVIGQASLVDRPLEPGIYPAGTLAI</sequence>
<dbReference type="CDD" id="cd04181">
    <property type="entry name" value="NTP_transferase"/>
    <property type="match status" value="1"/>
</dbReference>
<dbReference type="GO" id="GO:0031470">
    <property type="term" value="C:carboxysome"/>
    <property type="evidence" value="ECO:0007669"/>
    <property type="project" value="UniProtKB-ARBA"/>
</dbReference>
<evidence type="ECO:0000313" key="2">
    <source>
        <dbReference type="EMBL" id="MDS3861482.1"/>
    </source>
</evidence>
<reference evidence="3" key="1">
    <citation type="submission" date="2023-07" db="EMBL/GenBank/DDBJ databases">
        <authorList>
            <person name="Luz R."/>
            <person name="Cordeiro R."/>
            <person name="Fonseca A."/>
            <person name="Goncalves V."/>
        </authorList>
    </citation>
    <scope>NUCLEOTIDE SEQUENCE [LARGE SCALE GENOMIC DNA]</scope>
    <source>
        <strain evidence="3">BACA0444</strain>
    </source>
</reference>
<comment type="caution">
    <text evidence="2">The sequence shown here is derived from an EMBL/GenBank/DDBJ whole genome shotgun (WGS) entry which is preliminary data.</text>
</comment>
<gene>
    <name evidence="2" type="ORF">RIF25_11760</name>
</gene>
<dbReference type="RefSeq" id="WP_322878723.1">
    <property type="nucleotide sequence ID" value="NZ_JAVMIP010000012.1"/>
</dbReference>
<dbReference type="InterPro" id="IPR050486">
    <property type="entry name" value="Mannose-1P_guanyltransferase"/>
</dbReference>
<dbReference type="PANTHER" id="PTHR22572">
    <property type="entry name" value="SUGAR-1-PHOSPHATE GUANYL TRANSFERASE"/>
    <property type="match status" value="1"/>
</dbReference>
<accession>A0AAE4FUK0</accession>
<dbReference type="Gene3D" id="2.160.10.10">
    <property type="entry name" value="Hexapeptide repeat proteins"/>
    <property type="match status" value="1"/>
</dbReference>
<proteinExistence type="predicted"/>
<dbReference type="EMBL" id="JAVMIP010000012">
    <property type="protein sequence ID" value="MDS3861482.1"/>
    <property type="molecule type" value="Genomic_DNA"/>
</dbReference>
<evidence type="ECO:0000313" key="3">
    <source>
        <dbReference type="Proteomes" id="UP001268256"/>
    </source>
</evidence>
<keyword evidence="3" id="KW-1185">Reference proteome</keyword>
<dbReference type="InterPro" id="IPR011004">
    <property type="entry name" value="Trimer_LpxA-like_sf"/>
</dbReference>
<dbReference type="Gene3D" id="3.90.550.10">
    <property type="entry name" value="Spore Coat Polysaccharide Biosynthesis Protein SpsA, Chain A"/>
    <property type="match status" value="1"/>
</dbReference>
<dbReference type="Proteomes" id="UP001268256">
    <property type="component" value="Unassembled WGS sequence"/>
</dbReference>
<protein>
    <submittedName>
        <fullName evidence="2">NDP-sugar synthase</fullName>
    </submittedName>
</protein>
<dbReference type="InterPro" id="IPR029044">
    <property type="entry name" value="Nucleotide-diphossugar_trans"/>
</dbReference>
<dbReference type="InterPro" id="IPR005835">
    <property type="entry name" value="NTP_transferase_dom"/>
</dbReference>
<evidence type="ECO:0000259" key="1">
    <source>
        <dbReference type="Pfam" id="PF00483"/>
    </source>
</evidence>
<dbReference type="SUPFAM" id="SSF51161">
    <property type="entry name" value="Trimeric LpxA-like enzymes"/>
    <property type="match status" value="1"/>
</dbReference>
<dbReference type="GO" id="GO:0043886">
    <property type="term" value="F:structural constituent of carboxysome shell"/>
    <property type="evidence" value="ECO:0007669"/>
    <property type="project" value="UniProtKB-ARBA"/>
</dbReference>
<dbReference type="Pfam" id="PF00483">
    <property type="entry name" value="NTP_transferase"/>
    <property type="match status" value="1"/>
</dbReference>
<dbReference type="AlphaFoldDB" id="A0AAE4FUK0"/>
<feature type="domain" description="Nucleotidyl transferase" evidence="1">
    <location>
        <begin position="3"/>
        <end position="239"/>
    </location>
</feature>
<name>A0AAE4FUK0_9CYAN</name>
<organism evidence="2 3">
    <name type="scientific">Pseudocalidococcus azoricus BACA0444</name>
    <dbReference type="NCBI Taxonomy" id="2918990"/>
    <lineage>
        <taxon>Bacteria</taxon>
        <taxon>Bacillati</taxon>
        <taxon>Cyanobacteriota</taxon>
        <taxon>Cyanophyceae</taxon>
        <taxon>Acaryochloridales</taxon>
        <taxon>Thermosynechococcaceae</taxon>
        <taxon>Pseudocalidococcus</taxon>
        <taxon>Pseudocalidococcus azoricus</taxon>
    </lineage>
</organism>
<dbReference type="SUPFAM" id="SSF53448">
    <property type="entry name" value="Nucleotide-diphospho-sugar transferases"/>
    <property type="match status" value="1"/>
</dbReference>